<evidence type="ECO:0000256" key="1">
    <source>
        <dbReference type="ARBA" id="ARBA00022670"/>
    </source>
</evidence>
<dbReference type="PRINTS" id="PR00834">
    <property type="entry name" value="PROTEASES2C"/>
</dbReference>
<dbReference type="Gene3D" id="2.40.10.120">
    <property type="match status" value="1"/>
</dbReference>
<feature type="non-terminal residue" evidence="3">
    <location>
        <position position="1"/>
    </location>
</feature>
<evidence type="ECO:0000313" key="3">
    <source>
        <dbReference type="EMBL" id="MST35074.1"/>
    </source>
</evidence>
<evidence type="ECO:0000256" key="2">
    <source>
        <dbReference type="ARBA" id="ARBA00022801"/>
    </source>
</evidence>
<organism evidence="3 4">
    <name type="scientific">Acidiferrimicrobium australe</name>
    <dbReference type="NCBI Taxonomy" id="2664430"/>
    <lineage>
        <taxon>Bacteria</taxon>
        <taxon>Bacillati</taxon>
        <taxon>Actinomycetota</taxon>
        <taxon>Acidimicrobiia</taxon>
        <taxon>Acidimicrobiales</taxon>
        <taxon>Acidimicrobiaceae</taxon>
        <taxon>Acidiferrimicrobium</taxon>
    </lineage>
</organism>
<reference evidence="3 4" key="1">
    <citation type="submission" date="2019-11" db="EMBL/GenBank/DDBJ databases">
        <title>Acidiferrimicrobium australis gen. nov., sp. nov., an acidophilic and obligately heterotrophic, member of the Actinobacteria that catalyses dissimilatory oxido- reduction of iron isolated from metal-rich acidic water in Chile.</title>
        <authorList>
            <person name="Gonzalez D."/>
            <person name="Huber K."/>
            <person name="Hedrich S."/>
            <person name="Rojas-Villalobos C."/>
            <person name="Quatrini R."/>
            <person name="Dinamarca M.A."/>
            <person name="Schwarz A."/>
            <person name="Canales C."/>
            <person name="Nancucheo I."/>
        </authorList>
    </citation>
    <scope>NUCLEOTIDE SEQUENCE [LARGE SCALE GENOMIC DNA]</scope>
    <source>
        <strain evidence="3 4">USS-CCA1</strain>
    </source>
</reference>
<dbReference type="Proteomes" id="UP000437736">
    <property type="component" value="Unassembled WGS sequence"/>
</dbReference>
<dbReference type="SUPFAM" id="SSF50494">
    <property type="entry name" value="Trypsin-like serine proteases"/>
    <property type="match status" value="1"/>
</dbReference>
<dbReference type="InterPro" id="IPR009003">
    <property type="entry name" value="Peptidase_S1_PA"/>
</dbReference>
<sequence>TTAPSGSASAPAGSAAALDRAFVAAVARVRPDVVEISTSSGLGSGVVYDHRGDIVTNDHVVGSATTFTVHLADGRTVAATLVGRYAPDDLAVIRARSTDGLSPATFGNSATVLVGAIVFAVGNPLGLASSVTQGIVSYNGRPVSEGNGVTLPSTIQTSAPINPGNSGGALVDLAGKVIGIPTLAAVSQQSGGEAVGIGFAIPSKTVQLIVPQLIATGHVAHSDRAALGIQGGDAVDASGAPAGVIVAAVTAGG</sequence>
<evidence type="ECO:0000313" key="4">
    <source>
        <dbReference type="Proteomes" id="UP000437736"/>
    </source>
</evidence>
<feature type="non-terminal residue" evidence="3">
    <location>
        <position position="253"/>
    </location>
</feature>
<keyword evidence="1" id="KW-0645">Protease</keyword>
<keyword evidence="2" id="KW-0378">Hydrolase</keyword>
<dbReference type="PANTHER" id="PTHR43343">
    <property type="entry name" value="PEPTIDASE S12"/>
    <property type="match status" value="1"/>
</dbReference>
<dbReference type="EMBL" id="WJHE01001410">
    <property type="protein sequence ID" value="MST35074.1"/>
    <property type="molecule type" value="Genomic_DNA"/>
</dbReference>
<gene>
    <name evidence="3" type="ORF">GHK86_20380</name>
</gene>
<comment type="caution">
    <text evidence="3">The sequence shown here is derived from an EMBL/GenBank/DDBJ whole genome shotgun (WGS) entry which is preliminary data.</text>
</comment>
<protein>
    <submittedName>
        <fullName evidence="3">Trypsin-like serine protease</fullName>
    </submittedName>
</protein>
<dbReference type="InterPro" id="IPR001940">
    <property type="entry name" value="Peptidase_S1C"/>
</dbReference>
<name>A0ABW9QZH1_9ACTN</name>
<proteinExistence type="predicted"/>
<dbReference type="Pfam" id="PF13365">
    <property type="entry name" value="Trypsin_2"/>
    <property type="match status" value="1"/>
</dbReference>
<dbReference type="InterPro" id="IPR051201">
    <property type="entry name" value="Chloro_Bact_Ser_Proteases"/>
</dbReference>
<dbReference type="PANTHER" id="PTHR43343:SF3">
    <property type="entry name" value="PROTEASE DO-LIKE 8, CHLOROPLASTIC"/>
    <property type="match status" value="1"/>
</dbReference>
<accession>A0ABW9QZH1</accession>
<keyword evidence="4" id="KW-1185">Reference proteome</keyword>